<organism evidence="4 5">
    <name type="scientific">Listeria grandensis FSL F6-0971</name>
    <dbReference type="NCBI Taxonomy" id="1265819"/>
    <lineage>
        <taxon>Bacteria</taxon>
        <taxon>Bacillati</taxon>
        <taxon>Bacillota</taxon>
        <taxon>Bacilli</taxon>
        <taxon>Bacillales</taxon>
        <taxon>Listeriaceae</taxon>
        <taxon>Listeria</taxon>
    </lineage>
</organism>
<feature type="domain" description="Bacterial Ig" evidence="3">
    <location>
        <begin position="788"/>
        <end position="870"/>
    </location>
</feature>
<feature type="coiled-coil region" evidence="1">
    <location>
        <begin position="533"/>
        <end position="560"/>
    </location>
</feature>
<keyword evidence="5" id="KW-1185">Reference proteome</keyword>
<feature type="domain" description="Bacterial Ig" evidence="3">
    <location>
        <begin position="702"/>
        <end position="782"/>
    </location>
</feature>
<feature type="domain" description="Pesticidal crystal protein Cry1Aa" evidence="2">
    <location>
        <begin position="487"/>
        <end position="549"/>
    </location>
</feature>
<feature type="domain" description="Pesticidal crystal protein Cry1Aa" evidence="2">
    <location>
        <begin position="360"/>
        <end position="414"/>
    </location>
</feature>
<protein>
    <recommendedName>
        <fullName evidence="6">Bacterial Ig domain-containing protein</fullName>
    </recommendedName>
</protein>
<comment type="caution">
    <text evidence="4">The sequence shown here is derived from an EMBL/GenBank/DDBJ whole genome shotgun (WGS) entry which is preliminary data.</text>
</comment>
<accession>W7B8Q1</accession>
<dbReference type="Pfam" id="PF20622">
    <property type="entry name" value="Big_15"/>
    <property type="match status" value="3"/>
</dbReference>
<proteinExistence type="predicted"/>
<feature type="domain" description="Pesticidal crystal protein Cry1Aa" evidence="2">
    <location>
        <begin position="211"/>
        <end position="270"/>
    </location>
</feature>
<evidence type="ECO:0000313" key="5">
    <source>
        <dbReference type="Proteomes" id="UP000019253"/>
    </source>
</evidence>
<dbReference type="STRING" id="1265819.PGRAN_07261"/>
<dbReference type="Pfam" id="PF18449">
    <property type="entry name" value="Endotoxin_C2"/>
    <property type="match status" value="7"/>
</dbReference>
<sequence>MKNTSKKIAVGLLTTTIVASQVFPTAMSIFPNLSEGKSAQAATTHMDNLVVIEGPGYMLITVDVKIYLANGTMQLMYKANGVNGVFTVLGKPTGTGKQVYMVEKKDGIGKFDTFRLDYLNQSGTVMSTASHIFLDEVASNSQNQETATNLVDGLFEDSNKNTLKPGTSQKDIDDAQEVIDKLPTGPEKTTLQNDVDKAKDLLIGQVADQSAQTAAKMAISELFTDASKNAIKETTNQATIDSAQNLVNQVQNPTVKAELQADLDKAKELLTTQKEQANKDTASVAINELFENNDPASDKIKDTTTQAVIDNAQAKIDAVTDEATKATLQADLDKAKELLVDRDAEAVTEVDNQTLGKFLVNQLFENNDPASDKIKDTTTQAKIDEAKEQINKIKNTVVKEALQKDLIAAQSLLNFILQEEAYSAIKELFVDNKPSGNVIKDTTDQKGIDAARELVGGLVNNASAPLFNSILDTAQSLLDAKLEAEKVAQAENAVNELFTNNNPETGAIKETTTQKEIDDAKTAIEAVTDAGKKAELEAGLNLAQQQLDEKTEAAATEQAKQEAATDAINELFTNNNPETGTIKETTTQKEIDDAKTAIEAVTDADKKAELEAGLNLAQQQLDEKTEAAAEQVKQDVATDAINELFTNSNPETGTIKDTVTQKEIDDAQTAVDAVTDEAKKAELQADLDIAKELLGDKLATKGTIVADEFTVGTHKYITGTHTGDVAKVSMFQNGTEFKGATVKNGEFTFYVADKKVKSTDEIIMVAYDANGKELSRHTVTFTSTSTEGAINPIEMIIPGHNNITGTHNGDVAKIQVSVNGTLYKGGTINADGTFKFYSHDKVKSTSDEVIIFAYDKAGNLLESKTVQIQQPEKIGGMITTETMTIGDKNIVGTYAGEVKSVVVTVNGTEYKGGTFNEDGTFKFYALDKIKNADDVVTIQAYDKGKNLLDTQDVTIQAATK</sequence>
<keyword evidence="1" id="KW-0175">Coiled coil</keyword>
<dbReference type="EMBL" id="AODD01000008">
    <property type="protein sequence ID" value="EUJ23684.1"/>
    <property type="molecule type" value="Genomic_DNA"/>
</dbReference>
<feature type="domain" description="Pesticidal crystal protein Cry1Aa" evidence="2">
    <location>
        <begin position="142"/>
        <end position="202"/>
    </location>
</feature>
<dbReference type="PATRIC" id="fig|1265819.5.peg.1451"/>
<feature type="domain" description="Bacterial Ig" evidence="3">
    <location>
        <begin position="876"/>
        <end position="956"/>
    </location>
</feature>
<dbReference type="InterPro" id="IPR054544">
    <property type="entry name" value="Pest_crys_Cry1Aa_dom-IV"/>
</dbReference>
<feature type="coiled-coil region" evidence="1">
    <location>
        <begin position="607"/>
        <end position="634"/>
    </location>
</feature>
<feature type="domain" description="Pesticidal crystal protein Cry1Aa" evidence="2">
    <location>
        <begin position="281"/>
        <end position="339"/>
    </location>
</feature>
<evidence type="ECO:0008006" key="6">
    <source>
        <dbReference type="Google" id="ProtNLM"/>
    </source>
</evidence>
<name>W7B8Q1_9LIST</name>
<evidence type="ECO:0000256" key="1">
    <source>
        <dbReference type="SAM" id="Coils"/>
    </source>
</evidence>
<dbReference type="RefSeq" id="WP_036066047.1">
    <property type="nucleotide sequence ID" value="NZ_AODD01000008.1"/>
</dbReference>
<dbReference type="Proteomes" id="UP000019253">
    <property type="component" value="Unassembled WGS sequence"/>
</dbReference>
<feature type="domain" description="Pesticidal crystal protein Cry1Aa" evidence="2">
    <location>
        <begin position="560"/>
        <end position="623"/>
    </location>
</feature>
<dbReference type="InterPro" id="IPR046746">
    <property type="entry name" value="Big_15"/>
</dbReference>
<dbReference type="AlphaFoldDB" id="W7B8Q1"/>
<feature type="domain" description="Pesticidal crystal protein Cry1Aa" evidence="2">
    <location>
        <begin position="633"/>
        <end position="694"/>
    </location>
</feature>
<reference evidence="4 5" key="1">
    <citation type="journal article" date="2014" name="Int. J. Syst. Evol. Microbiol.">
        <title>Listeria floridensis sp. nov., Listeria aquatica sp. nov., Listeria cornellensis sp. nov., Listeria riparia sp. nov. and Listeria grandensis sp. nov., from agricultural and natural environments.</title>
        <authorList>
            <person name="den Bakker H.C."/>
            <person name="Warchocki S."/>
            <person name="Wright E.M."/>
            <person name="Allred A.F."/>
            <person name="Ahlstrom C."/>
            <person name="Manuel C.S."/>
            <person name="Stasiewicz M.J."/>
            <person name="Burrell A."/>
            <person name="Roof S."/>
            <person name="Strawn L."/>
            <person name="Fortes E.D."/>
            <person name="Nightingale K.K."/>
            <person name="Kephart D."/>
            <person name="Wiedmann M."/>
        </authorList>
    </citation>
    <scope>NUCLEOTIDE SEQUENCE [LARGE SCALE GENOMIC DNA]</scope>
    <source>
        <strain evidence="5">FSL F6-971</strain>
    </source>
</reference>
<dbReference type="OrthoDB" id="2366229at2"/>
<evidence type="ECO:0000259" key="2">
    <source>
        <dbReference type="Pfam" id="PF18449"/>
    </source>
</evidence>
<evidence type="ECO:0000313" key="4">
    <source>
        <dbReference type="EMBL" id="EUJ23684.1"/>
    </source>
</evidence>
<evidence type="ECO:0000259" key="3">
    <source>
        <dbReference type="Pfam" id="PF20622"/>
    </source>
</evidence>
<gene>
    <name evidence="4" type="ORF">PGRAN_07261</name>
</gene>